<dbReference type="Proteomes" id="UP000184048">
    <property type="component" value="Unassembled WGS sequence"/>
</dbReference>
<dbReference type="STRING" id="1121884.SAMN02745131_03288"/>
<proteinExistence type="predicted"/>
<sequence>MFRMIGNFRSYLLAGIFLFPSIFPKAQTSLCSLPAIRTSFAIKVDGDLGDPAWATAAVARNFIEQRPSYGRKEQENTKTEAFILYDDNAIYVSMFMHENSKDSISTELVGRDQIGVNDFAGVMFDTYEDKINGVGFYVTPLGEQMDCKYFLNNEDESWSTVFQTATKITDKGWSFEMRIPYSALRFSKEKVQSWGINFVRRRTRTGQQFLWSPLDPNKFGTMNQAGTWKDIRDIQSPLRLSFSPYLSAYMDNNASNNKGWGSTINGGMDVKYGISKAFTLDMTLIPDFGQVQSDNQVLNLSPFEVRYNENRSFFTEGTELFNKGNLFYSRRIGGQPLNYYLPLDQLKPGETLIQNPSETKLLNATKISGRTAGGLGVGFFNAITKPQYATIEDNNKTQYKLETNPLTNYNIIVLDQTLKNNSSITLVNTNVLRNGKDYDANVTAGLWDLYDKKVDWNFWGKVANSRLFGQPAPGKTLSGYNYEVNLGKFRGPFTFEVDHFMADEKYQQNDMGYFTNNNYFNYGTGLWYKIMQPKSFYNNIRVQVRANYSQRYKPRSFQYFKVNANVNSQLKNLWNVGLNAKFSPEENDFYEPRVEGRVFKNPGSYTTGFFINTNTAKRYNLSLQGFQSHSSRYNANGTQFIIGNQYRFSDKLSMGLTNNMEWVNRDAGFGFINQAGDSILFGLRNRNTVENIFNVKYNFNIKMGLSFRARHYWSKVHYTRFFNLEQDGYLKEVNTVDQDPNKNLNLFNIDMVYTWQFAPGSFINIAWKDASQLFDQQIRNQYHTNFSNVLNTPQQNNFSIKIIYYLDYLSLRHAAH</sequence>
<evidence type="ECO:0000313" key="3">
    <source>
        <dbReference type="Proteomes" id="UP000184048"/>
    </source>
</evidence>
<reference evidence="2 3" key="1">
    <citation type="submission" date="2016-11" db="EMBL/GenBank/DDBJ databases">
        <authorList>
            <person name="Jaros S."/>
            <person name="Januszkiewicz K."/>
            <person name="Wedrychowicz H."/>
        </authorList>
    </citation>
    <scope>NUCLEOTIDE SEQUENCE [LARGE SCALE GENOMIC DNA]</scope>
    <source>
        <strain evidence="2 3">DSM 18119</strain>
    </source>
</reference>
<evidence type="ECO:0000259" key="1">
    <source>
        <dbReference type="Pfam" id="PF19313"/>
    </source>
</evidence>
<dbReference type="EMBL" id="FQUU01000015">
    <property type="protein sequence ID" value="SHF67980.1"/>
    <property type="molecule type" value="Genomic_DNA"/>
</dbReference>
<organism evidence="2 3">
    <name type="scientific">Flavisolibacter ginsengisoli DSM 18119</name>
    <dbReference type="NCBI Taxonomy" id="1121884"/>
    <lineage>
        <taxon>Bacteria</taxon>
        <taxon>Pseudomonadati</taxon>
        <taxon>Bacteroidota</taxon>
        <taxon>Chitinophagia</taxon>
        <taxon>Chitinophagales</taxon>
        <taxon>Chitinophagaceae</taxon>
        <taxon>Flavisolibacter</taxon>
    </lineage>
</organism>
<dbReference type="Gene3D" id="2.60.40.1190">
    <property type="match status" value="1"/>
</dbReference>
<name>A0A1M5DM03_9BACT</name>
<evidence type="ECO:0000313" key="2">
    <source>
        <dbReference type="EMBL" id="SHF67980.1"/>
    </source>
</evidence>
<keyword evidence="3" id="KW-1185">Reference proteome</keyword>
<dbReference type="RefSeq" id="WP_084080172.1">
    <property type="nucleotide sequence ID" value="NZ_FQUU01000015.1"/>
</dbReference>
<feature type="domain" description="DUF5916" evidence="1">
    <location>
        <begin position="236"/>
        <end position="813"/>
    </location>
</feature>
<dbReference type="SUPFAM" id="SSF49344">
    <property type="entry name" value="CBD9-like"/>
    <property type="match status" value="1"/>
</dbReference>
<dbReference type="OrthoDB" id="9786766at2"/>
<dbReference type="CDD" id="cd09618">
    <property type="entry name" value="CBM9_like_2"/>
    <property type="match status" value="1"/>
</dbReference>
<dbReference type="Pfam" id="PF19313">
    <property type="entry name" value="DUF5916"/>
    <property type="match status" value="1"/>
</dbReference>
<accession>A0A1M5DM03</accession>
<dbReference type="InterPro" id="IPR045670">
    <property type="entry name" value="DUF5916"/>
</dbReference>
<protein>
    <recommendedName>
        <fullName evidence="1">DUF5916 domain-containing protein</fullName>
    </recommendedName>
</protein>
<gene>
    <name evidence="2" type="ORF">SAMN02745131_03288</name>
</gene>
<dbReference type="AlphaFoldDB" id="A0A1M5DM03"/>